<dbReference type="InterPro" id="IPR005031">
    <property type="entry name" value="COQ10_START"/>
</dbReference>
<dbReference type="Gene3D" id="3.30.530.20">
    <property type="match status" value="1"/>
</dbReference>
<dbReference type="EMBL" id="JARGYT010000038">
    <property type="protein sequence ID" value="MDZ5762332.1"/>
    <property type="molecule type" value="Genomic_DNA"/>
</dbReference>
<keyword evidence="4" id="KW-1185">Reference proteome</keyword>
<name>A0ABU5L877_9RICK</name>
<evidence type="ECO:0000313" key="3">
    <source>
        <dbReference type="EMBL" id="MDZ5762332.1"/>
    </source>
</evidence>
<comment type="caution">
    <text evidence="3">The sequence shown here is derived from an EMBL/GenBank/DDBJ whole genome shotgun (WGS) entry which is preliminary data.</text>
</comment>
<protein>
    <submittedName>
        <fullName evidence="3">Type II toxin-antitoxin system RatA family toxin</fullName>
    </submittedName>
</protein>
<dbReference type="SUPFAM" id="SSF55961">
    <property type="entry name" value="Bet v1-like"/>
    <property type="match status" value="1"/>
</dbReference>
<organism evidence="3 4">
    <name type="scientific">Candidatus Cyrtobacter comes</name>
    <dbReference type="NCBI Taxonomy" id="675776"/>
    <lineage>
        <taxon>Bacteria</taxon>
        <taxon>Pseudomonadati</taxon>
        <taxon>Pseudomonadota</taxon>
        <taxon>Alphaproteobacteria</taxon>
        <taxon>Rickettsiales</taxon>
        <taxon>Candidatus Midichloriaceae</taxon>
        <taxon>Candidatus Cyrtobacter</taxon>
    </lineage>
</organism>
<accession>A0ABU5L877</accession>
<evidence type="ECO:0000259" key="2">
    <source>
        <dbReference type="Pfam" id="PF03364"/>
    </source>
</evidence>
<gene>
    <name evidence="3" type="ORF">Cyrtocomes_00711</name>
</gene>
<dbReference type="InterPro" id="IPR023393">
    <property type="entry name" value="START-like_dom_sf"/>
</dbReference>
<feature type="domain" description="Coenzyme Q-binding protein COQ10 START" evidence="2">
    <location>
        <begin position="10"/>
        <end position="138"/>
    </location>
</feature>
<dbReference type="PANTHER" id="PTHR12901">
    <property type="entry name" value="SPERM PROTEIN HOMOLOG"/>
    <property type="match status" value="1"/>
</dbReference>
<evidence type="ECO:0000313" key="4">
    <source>
        <dbReference type="Proteomes" id="UP001293791"/>
    </source>
</evidence>
<comment type="similarity">
    <text evidence="1">Belongs to the ribosome association toxin RatA family.</text>
</comment>
<dbReference type="Proteomes" id="UP001293791">
    <property type="component" value="Unassembled WGS sequence"/>
</dbReference>
<dbReference type="PANTHER" id="PTHR12901:SF10">
    <property type="entry name" value="COENZYME Q-BINDING PROTEIN COQ10, MITOCHONDRIAL"/>
    <property type="match status" value="1"/>
</dbReference>
<reference evidence="3 4" key="1">
    <citation type="submission" date="2023-02" db="EMBL/GenBank/DDBJ databases">
        <title>Host association and intracellularity evolved multiple times independently in the Rickettsiales.</title>
        <authorList>
            <person name="Castelli M."/>
            <person name="Nardi T."/>
            <person name="Gammuto L."/>
            <person name="Bellinzona G."/>
            <person name="Sabaneyeva E."/>
            <person name="Potekhin A."/>
            <person name="Serra V."/>
            <person name="Petroni G."/>
            <person name="Sassera D."/>
        </authorList>
    </citation>
    <scope>NUCLEOTIDE SEQUENCE [LARGE SCALE GENOMIC DNA]</scope>
    <source>
        <strain evidence="3 4">BOD18</strain>
    </source>
</reference>
<proteinExistence type="inferred from homology"/>
<sequence>MLKKSIVSIIDIPVSCLYSVLLDVDNYKDFLPWCKEAKILRKLNDCLEAQMTILFAGIEESYVSKVFFENKNPEDVTINIVSESDLFEFMHSSWRLQKVEDGTRATFEISLKLKNKILDKVVSVFFSKACNKVMQAFEARARTLHKTINK</sequence>
<dbReference type="InterPro" id="IPR044996">
    <property type="entry name" value="COQ10-like"/>
</dbReference>
<evidence type="ECO:0000256" key="1">
    <source>
        <dbReference type="ARBA" id="ARBA00008918"/>
    </source>
</evidence>
<dbReference type="Pfam" id="PF03364">
    <property type="entry name" value="Polyketide_cyc"/>
    <property type="match status" value="1"/>
</dbReference>
<dbReference type="CDD" id="cd07813">
    <property type="entry name" value="COQ10p_like"/>
    <property type="match status" value="1"/>
</dbReference>